<dbReference type="Gene3D" id="1.10.510.10">
    <property type="entry name" value="Transferase(Phosphotransferase) domain 1"/>
    <property type="match status" value="1"/>
</dbReference>
<dbReference type="PANTHER" id="PTHR37542">
    <property type="entry name" value="HELO DOMAIN-CONTAINING PROTEIN-RELATED"/>
    <property type="match status" value="1"/>
</dbReference>
<dbReference type="InterPro" id="IPR011009">
    <property type="entry name" value="Kinase-like_dom_sf"/>
</dbReference>
<dbReference type="PANTHER" id="PTHR37542:SF2">
    <property type="entry name" value="PROTEIN KINASE DOMAIN-CONTAINING PROTEIN"/>
    <property type="match status" value="1"/>
</dbReference>
<evidence type="ECO:0000313" key="3">
    <source>
        <dbReference type="Proteomes" id="UP000799640"/>
    </source>
</evidence>
<gene>
    <name evidence="2" type="ORF">EJ06DRAFT_532574</name>
</gene>
<evidence type="ECO:0000256" key="1">
    <source>
        <dbReference type="SAM" id="MobiDB-lite"/>
    </source>
</evidence>
<feature type="region of interest" description="Disordered" evidence="1">
    <location>
        <begin position="1065"/>
        <end position="1110"/>
    </location>
</feature>
<feature type="region of interest" description="Disordered" evidence="1">
    <location>
        <begin position="936"/>
        <end position="955"/>
    </location>
</feature>
<keyword evidence="3" id="KW-1185">Reference proteome</keyword>
<dbReference type="EMBL" id="ML996701">
    <property type="protein sequence ID" value="KAF2398208.1"/>
    <property type="molecule type" value="Genomic_DNA"/>
</dbReference>
<sequence>MKGDDDGRGEKVRLRLRRRALFDSRYRDDTATTATSDEESSIRFTGRLELQERFGRRNTTMEAAFGPLPRRFSAKRYAPEKGEMVSDGQDRNKAPELVALHQEFRIQNERLSAWGLEWKDIAGLEEPAARAGLHETVQSVLKNIGGIIDEAEGIRCAPAQALGGEKKVRAQECVADLRWGAADRVRYEELVRELSSSIDLLYDLSKTKKEMRRGTYPTGNGKSGPPPAGRYLDAYASSGYNTSEETLVTPSRTNTSKTAVSLELPPRIELSNLDLPEEEPPAYVAENAQQPPTRVIGHLMQPAKSWGTGMADSWTVPVLVEYAPFDPGYRKTGIPVPTNRLESLLSFYARCAPLPDFDAFATLPCLGFFEDPKHSRYGLVYELPKAVQAVPYDERIEQRPASLLQALQATMPQGSSSRVKAASPALEERFRLALNVVAAFARLHHEEQVHKDVNSTNIVFFNTRPGGGGGGADAKTKYNLRAPYVASFDVFSEYSIEPLSAAPAQNLYRHPEDRRIYEAACRFCGSRACKCPKYRFDVYGLAVVLLEIGLWQPVAELYKPPYSLTEFKHRRLQNVYVRKLASRCGSVFMNVVLDMLDTSDTNVVGEVLADKYERWLHRLRRCCMLDEDEDLDVRSMIPSLGRTSPFTQLHSIAPVPAAAAPVLAETHPFRPLSHRTSLPYSINEANEEGGVLLEKTRDSDRGVDRKPSIATLRPRADADNSSTFSVSSSYQRAASVIARAWRTKVCKQTYRDCRAKVITLQRCWRKRASRTTSVATSQTFDDNASEAAARDMPSLNASFMQAEYMSTTTMTSDATHHLTHHNIAHHALITIATPPRPRPKLRVFPIKLAKDALDTWHTTTLPRLERLLDRALRDSPETVSIDLLGVGDAPHSTRPTIFVTCDSVPRVRAVLARRFAAPPGFDLKIRRGCIRRSKVTRPKRCPPHRSMAPAADAPPLNPFHQQRPLCGASIGAWVGDRHLPPVSYGGVVHVDGRAYGMTVHHLLDAPSDDESDAGSEESYASGGVQRSAARRPDNSWFAGLAGHPSLQALPPDGMFALEISDDELEDATEEDWDGDFGYASYSDSESDNEEEGLRESTHTEGDAPGVVPHSHPPIPVTQPALDDVVPDFFPAAEDVDDDHLSSHTLGTVHASSGIRRAQLGGVVHEIDWALLALAPERLQPVNLVQGGRRFHPAACGAGKGVGAAVQEPVCRGAGFAAEEDEYPVRIAGADELGGLAVHCFGRTSGLQGGVVGEAMSSVRIYKRRSFARSWHVVGGFGVGGDSGAWVIDNAQGRVVGHVLAWCERNALAYICPMEVLLLDMKRALGARCVTLPGAEREDLVPDEIEDVRRAVEGIGLLEAPGRVEVLNGVDVFGPPREDKAQVGVQEVDGRGRGKVVRNGVPVRMGFGGFVGRAAG</sequence>
<feature type="compositionally biased region" description="Acidic residues" evidence="1">
    <location>
        <begin position="1065"/>
        <end position="1074"/>
    </location>
</feature>
<reference evidence="2" key="1">
    <citation type="journal article" date="2020" name="Stud. Mycol.">
        <title>101 Dothideomycetes genomes: a test case for predicting lifestyles and emergence of pathogens.</title>
        <authorList>
            <person name="Haridas S."/>
            <person name="Albert R."/>
            <person name="Binder M."/>
            <person name="Bloem J."/>
            <person name="Labutti K."/>
            <person name="Salamov A."/>
            <person name="Andreopoulos B."/>
            <person name="Baker S."/>
            <person name="Barry K."/>
            <person name="Bills G."/>
            <person name="Bluhm B."/>
            <person name="Cannon C."/>
            <person name="Castanera R."/>
            <person name="Culley D."/>
            <person name="Daum C."/>
            <person name="Ezra D."/>
            <person name="Gonzalez J."/>
            <person name="Henrissat B."/>
            <person name="Kuo A."/>
            <person name="Liang C."/>
            <person name="Lipzen A."/>
            <person name="Lutzoni F."/>
            <person name="Magnuson J."/>
            <person name="Mondo S."/>
            <person name="Nolan M."/>
            <person name="Ohm R."/>
            <person name="Pangilinan J."/>
            <person name="Park H.-J."/>
            <person name="Ramirez L."/>
            <person name="Alfaro M."/>
            <person name="Sun H."/>
            <person name="Tritt A."/>
            <person name="Yoshinaga Y."/>
            <person name="Zwiers L.-H."/>
            <person name="Turgeon B."/>
            <person name="Goodwin S."/>
            <person name="Spatafora J."/>
            <person name="Crous P."/>
            <person name="Grigoriev I."/>
        </authorList>
    </citation>
    <scope>NUCLEOTIDE SEQUENCE</scope>
    <source>
        <strain evidence="2">CBS 262.69</strain>
    </source>
</reference>
<protein>
    <recommendedName>
        <fullName evidence="4">Protein kinase domain-containing protein</fullName>
    </recommendedName>
</protein>
<feature type="region of interest" description="Disordered" evidence="1">
    <location>
        <begin position="1005"/>
        <end position="1030"/>
    </location>
</feature>
<dbReference type="Proteomes" id="UP000799640">
    <property type="component" value="Unassembled WGS sequence"/>
</dbReference>
<organism evidence="2 3">
    <name type="scientific">Trichodelitschia bisporula</name>
    <dbReference type="NCBI Taxonomy" id="703511"/>
    <lineage>
        <taxon>Eukaryota</taxon>
        <taxon>Fungi</taxon>
        <taxon>Dikarya</taxon>
        <taxon>Ascomycota</taxon>
        <taxon>Pezizomycotina</taxon>
        <taxon>Dothideomycetes</taxon>
        <taxon>Dothideomycetes incertae sedis</taxon>
        <taxon>Phaeotrichales</taxon>
        <taxon>Phaeotrichaceae</taxon>
        <taxon>Trichodelitschia</taxon>
    </lineage>
</organism>
<feature type="compositionally biased region" description="Basic and acidic residues" evidence="1">
    <location>
        <begin position="1091"/>
        <end position="1101"/>
    </location>
</feature>
<proteinExistence type="predicted"/>
<name>A0A6G1HQ74_9PEZI</name>
<accession>A0A6G1HQ74</accession>
<evidence type="ECO:0000313" key="2">
    <source>
        <dbReference type="EMBL" id="KAF2398208.1"/>
    </source>
</evidence>
<dbReference type="SUPFAM" id="SSF56112">
    <property type="entry name" value="Protein kinase-like (PK-like)"/>
    <property type="match status" value="1"/>
</dbReference>
<dbReference type="OrthoDB" id="5418235at2759"/>
<evidence type="ECO:0008006" key="4">
    <source>
        <dbReference type="Google" id="ProtNLM"/>
    </source>
</evidence>
<feature type="compositionally biased region" description="Acidic residues" evidence="1">
    <location>
        <begin position="1006"/>
        <end position="1015"/>
    </location>
</feature>